<protein>
    <submittedName>
        <fullName evidence="2">Redox-active disulfide protein 2</fullName>
    </submittedName>
</protein>
<name>A0A0M4CTX0_9BACT</name>
<dbReference type="PATRIC" id="fig|1603606.3.peg.61"/>
<dbReference type="STRING" id="1603606.DSOUD_0053"/>
<dbReference type="Gene3D" id="3.40.30.10">
    <property type="entry name" value="Glutaredoxin"/>
    <property type="match status" value="1"/>
</dbReference>
<dbReference type="KEGG" id="des:DSOUD_0053"/>
<evidence type="ECO:0000313" key="3">
    <source>
        <dbReference type="Proteomes" id="UP000057158"/>
    </source>
</evidence>
<evidence type="ECO:0000313" key="2">
    <source>
        <dbReference type="EMBL" id="ALC14854.1"/>
    </source>
</evidence>
<dbReference type="AlphaFoldDB" id="A0A0M4CTX0"/>
<dbReference type="EMBL" id="CP010802">
    <property type="protein sequence ID" value="ALC14854.1"/>
    <property type="molecule type" value="Genomic_DNA"/>
</dbReference>
<dbReference type="Pfam" id="PF13192">
    <property type="entry name" value="Thioredoxin_3"/>
    <property type="match status" value="1"/>
</dbReference>
<sequence>MRIDIICKPESSKRCELTLANVREALDTLGIKAEVHLFRDRRKMIDNRVYVSPALLIDDILRVAGRVPEVKEIAGLLSERPRYHKRMQDVA</sequence>
<dbReference type="InterPro" id="IPR012336">
    <property type="entry name" value="Thioredoxin-like_fold"/>
</dbReference>
<accession>A0A0M4CTX0</accession>
<dbReference type="Proteomes" id="UP000057158">
    <property type="component" value="Chromosome"/>
</dbReference>
<keyword evidence="3" id="KW-1185">Reference proteome</keyword>
<feature type="domain" description="Thioredoxin-like fold" evidence="1">
    <location>
        <begin position="1"/>
        <end position="77"/>
    </location>
</feature>
<evidence type="ECO:0000259" key="1">
    <source>
        <dbReference type="Pfam" id="PF13192"/>
    </source>
</evidence>
<reference evidence="2 3" key="1">
    <citation type="submission" date="2015-07" db="EMBL/GenBank/DDBJ databases">
        <title>Isolation and Genomic Characterization of a Novel Halophilic Metal-Reducing Deltaproteobacterium from the Deep Subsurface.</title>
        <authorList>
            <person name="Badalamenti J.P."/>
            <person name="Summers Z.M."/>
            <person name="Gralnick J.A."/>
            <person name="Bond D.R."/>
        </authorList>
    </citation>
    <scope>NUCLEOTIDE SEQUENCE [LARGE SCALE GENOMIC DNA]</scope>
    <source>
        <strain evidence="2 3">WTL</strain>
    </source>
</reference>
<gene>
    <name evidence="2" type="ORF">DSOUD_0053</name>
</gene>
<dbReference type="RefSeq" id="WP_053549115.1">
    <property type="nucleotide sequence ID" value="NZ_CP010802.1"/>
</dbReference>
<proteinExistence type="predicted"/>
<organism evidence="2 3">
    <name type="scientific">Desulfuromonas soudanensis</name>
    <dbReference type="NCBI Taxonomy" id="1603606"/>
    <lineage>
        <taxon>Bacteria</taxon>
        <taxon>Pseudomonadati</taxon>
        <taxon>Thermodesulfobacteriota</taxon>
        <taxon>Desulfuromonadia</taxon>
        <taxon>Desulfuromonadales</taxon>
        <taxon>Desulfuromonadaceae</taxon>
        <taxon>Desulfuromonas</taxon>
    </lineage>
</organism>
<dbReference type="OrthoDB" id="5387621at2"/>